<evidence type="ECO:0000256" key="1">
    <source>
        <dbReference type="SAM" id="SignalP"/>
    </source>
</evidence>
<gene>
    <name evidence="2" type="ORF">AW11_02528</name>
</gene>
<reference evidence="2" key="1">
    <citation type="submission" date="2014-02" db="EMBL/GenBank/DDBJ databases">
        <title>Expanding our view of genomic diversity in Candidatus Accumulibacter clades.</title>
        <authorList>
            <person name="Skennerton C.T."/>
            <person name="Barr J.J."/>
            <person name="Slater F.R."/>
            <person name="Bond P.L."/>
            <person name="Tyson G.W."/>
        </authorList>
    </citation>
    <scope>NUCLEOTIDE SEQUENCE [LARGE SCALE GENOMIC DNA]</scope>
</reference>
<evidence type="ECO:0000313" key="3">
    <source>
        <dbReference type="Proteomes" id="UP000022141"/>
    </source>
</evidence>
<sequence>MKTLIKACLLSLLLMTHATFAADLSTAKQQGWVGEQNNGYLGLVRSDAPADVKALLADVNAQRKAEFTQIARKNGIAEAEAARIFAREAETRTVPGNYIQNPAGGWVKK</sequence>
<organism evidence="2 3">
    <name type="scientific">Accumulibacter regalis</name>
    <dbReference type="NCBI Taxonomy" id="522306"/>
    <lineage>
        <taxon>Bacteria</taxon>
        <taxon>Pseudomonadati</taxon>
        <taxon>Pseudomonadota</taxon>
        <taxon>Betaproteobacteria</taxon>
        <taxon>Candidatus Accumulibacter</taxon>
    </lineage>
</organism>
<feature type="signal peptide" evidence="1">
    <location>
        <begin position="1"/>
        <end position="21"/>
    </location>
</feature>
<comment type="caution">
    <text evidence="2">The sequence shown here is derived from an EMBL/GenBank/DDBJ whole genome shotgun (WGS) entry which is preliminary data.</text>
</comment>
<dbReference type="AlphaFoldDB" id="A0A011QE71"/>
<dbReference type="InterPro" id="IPR008309">
    <property type="entry name" value="YdbL"/>
</dbReference>
<dbReference type="Proteomes" id="UP000022141">
    <property type="component" value="Unassembled WGS sequence"/>
</dbReference>
<accession>A0A011QE71</accession>
<evidence type="ECO:0000313" key="2">
    <source>
        <dbReference type="EMBL" id="EXI87400.1"/>
    </source>
</evidence>
<dbReference type="EMBL" id="JEMY01000034">
    <property type="protein sequence ID" value="EXI87400.1"/>
    <property type="molecule type" value="Genomic_DNA"/>
</dbReference>
<evidence type="ECO:0008006" key="4">
    <source>
        <dbReference type="Google" id="ProtNLM"/>
    </source>
</evidence>
<feature type="chain" id="PRO_5001461674" description="DUF1318 domain-containing protein" evidence="1">
    <location>
        <begin position="22"/>
        <end position="109"/>
    </location>
</feature>
<keyword evidence="3" id="KW-1185">Reference proteome</keyword>
<dbReference type="Pfam" id="PF07027">
    <property type="entry name" value="DUF1318"/>
    <property type="match status" value="1"/>
</dbReference>
<dbReference type="eggNOG" id="COG3784">
    <property type="taxonomic scope" value="Bacteria"/>
</dbReference>
<dbReference type="PIRSF" id="PIRSF025560">
    <property type="entry name" value="UCP025560"/>
    <property type="match status" value="1"/>
</dbReference>
<protein>
    <recommendedName>
        <fullName evidence="4">DUF1318 domain-containing protein</fullName>
    </recommendedName>
</protein>
<dbReference type="STRING" id="1454004.AW11_02528"/>
<dbReference type="PATRIC" id="fig|1454004.3.peg.2612"/>
<proteinExistence type="predicted"/>
<name>A0A011QE71_ACCRE</name>
<keyword evidence="1" id="KW-0732">Signal</keyword>